<evidence type="ECO:0000256" key="4">
    <source>
        <dbReference type="ARBA" id="ARBA00022946"/>
    </source>
</evidence>
<evidence type="ECO:0000259" key="5">
    <source>
        <dbReference type="Pfam" id="PF04755"/>
    </source>
</evidence>
<comment type="similarity">
    <text evidence="2">Belongs to the PAP/fibrillin family.</text>
</comment>
<reference evidence="6 7" key="2">
    <citation type="journal article" date="2017" name="Front. Plant Sci.">
        <title>Gene Classification and Mining of Molecular Markers Useful in Red Clover (Trifolium pratense) Breeding.</title>
        <authorList>
            <person name="Istvanek J."/>
            <person name="Dluhosova J."/>
            <person name="Dluhos P."/>
            <person name="Patkova L."/>
            <person name="Nedelnik J."/>
            <person name="Repkova J."/>
        </authorList>
    </citation>
    <scope>NUCLEOTIDE SEQUENCE [LARGE SCALE GENOMIC DNA]</scope>
    <source>
        <strain evidence="7">cv. Tatra</strain>
        <tissue evidence="6">Young leaves</tissue>
    </source>
</reference>
<evidence type="ECO:0000256" key="3">
    <source>
        <dbReference type="ARBA" id="ARBA00022640"/>
    </source>
</evidence>
<gene>
    <name evidence="6" type="ORF">L195_g010662</name>
</gene>
<dbReference type="STRING" id="57577.A0A2K3PFB4"/>
<evidence type="ECO:0000313" key="6">
    <source>
        <dbReference type="EMBL" id="PNY13993.1"/>
    </source>
</evidence>
<name>A0A2K3PFB4_TRIPR</name>
<dbReference type="GO" id="GO:0009536">
    <property type="term" value="C:plastid"/>
    <property type="evidence" value="ECO:0007669"/>
    <property type="project" value="UniProtKB-SubCell"/>
</dbReference>
<reference evidence="6 7" key="1">
    <citation type="journal article" date="2014" name="Am. J. Bot.">
        <title>Genome assembly and annotation for red clover (Trifolium pratense; Fabaceae).</title>
        <authorList>
            <person name="Istvanek J."/>
            <person name="Jaros M."/>
            <person name="Krenek A."/>
            <person name="Repkova J."/>
        </authorList>
    </citation>
    <scope>NUCLEOTIDE SEQUENCE [LARGE SCALE GENOMIC DNA]</scope>
    <source>
        <strain evidence="7">cv. Tatra</strain>
        <tissue evidence="6">Young leaves</tissue>
    </source>
</reference>
<comment type="subcellular location">
    <subcellularLocation>
        <location evidence="1">Plastid</location>
    </subcellularLocation>
</comment>
<dbReference type="AlphaFoldDB" id="A0A2K3PFB4"/>
<dbReference type="PANTHER" id="PTHR31906">
    <property type="entry name" value="PLASTID-LIPID-ASSOCIATED PROTEIN 4, CHLOROPLASTIC-RELATED"/>
    <property type="match status" value="1"/>
</dbReference>
<protein>
    <submittedName>
        <fullName evidence="6">Putative plastid-lipid-associated protein chloroplastic-like</fullName>
    </submittedName>
</protein>
<feature type="domain" description="Plastid lipid-associated protein/fibrillin conserved" evidence="5">
    <location>
        <begin position="55"/>
        <end position="146"/>
    </location>
</feature>
<dbReference type="InterPro" id="IPR006843">
    <property type="entry name" value="PAP/fibrillin_dom"/>
</dbReference>
<keyword evidence="3" id="KW-0934">Plastid</keyword>
<evidence type="ECO:0000256" key="1">
    <source>
        <dbReference type="ARBA" id="ARBA00004474"/>
    </source>
</evidence>
<accession>A0A2K3PFB4</accession>
<dbReference type="InterPro" id="IPR039633">
    <property type="entry name" value="PAP"/>
</dbReference>
<dbReference type="EMBL" id="ASHM01006501">
    <property type="protein sequence ID" value="PNY13993.1"/>
    <property type="molecule type" value="Genomic_DNA"/>
</dbReference>
<organism evidence="6 7">
    <name type="scientific">Trifolium pratense</name>
    <name type="common">Red clover</name>
    <dbReference type="NCBI Taxonomy" id="57577"/>
    <lineage>
        <taxon>Eukaryota</taxon>
        <taxon>Viridiplantae</taxon>
        <taxon>Streptophyta</taxon>
        <taxon>Embryophyta</taxon>
        <taxon>Tracheophyta</taxon>
        <taxon>Spermatophyta</taxon>
        <taxon>Magnoliopsida</taxon>
        <taxon>eudicotyledons</taxon>
        <taxon>Gunneridae</taxon>
        <taxon>Pentapetalae</taxon>
        <taxon>rosids</taxon>
        <taxon>fabids</taxon>
        <taxon>Fabales</taxon>
        <taxon>Fabaceae</taxon>
        <taxon>Papilionoideae</taxon>
        <taxon>50 kb inversion clade</taxon>
        <taxon>NPAAA clade</taxon>
        <taxon>Hologalegina</taxon>
        <taxon>IRL clade</taxon>
        <taxon>Trifolieae</taxon>
        <taxon>Trifolium</taxon>
    </lineage>
</organism>
<evidence type="ECO:0000256" key="2">
    <source>
        <dbReference type="ARBA" id="ARBA00005845"/>
    </source>
</evidence>
<dbReference type="ExpressionAtlas" id="A0A2K3PFB4">
    <property type="expression patterns" value="baseline"/>
</dbReference>
<proteinExistence type="inferred from homology"/>
<comment type="caution">
    <text evidence="6">The sequence shown here is derived from an EMBL/GenBank/DDBJ whole genome shotgun (WGS) entry which is preliminary data.</text>
</comment>
<keyword evidence="4" id="KW-0809">Transit peptide</keyword>
<evidence type="ECO:0000313" key="7">
    <source>
        <dbReference type="Proteomes" id="UP000236291"/>
    </source>
</evidence>
<dbReference type="Proteomes" id="UP000236291">
    <property type="component" value="Unassembled WGS sequence"/>
</dbReference>
<dbReference type="Pfam" id="PF04755">
    <property type="entry name" value="PAP_fibrillin"/>
    <property type="match status" value="1"/>
</dbReference>
<sequence length="213" mass="24513">MNIMKLQRFGPVINHSRINTSRFGDKPLWFRPFTVIKVAEQSSGFGLVEDETLAQKKRELYQALEGINRGIFGIPSGKKLEIESLVKQLESQNPTPEPTLELDKVDGCWRLVYSTISILGSRRTKLGLRDFISLGDFFQTIDKAKRVDINYEKSTITPDQLMNVFRKNYDILLGIFNPEGWLEITYVDDNMRIGRDDKGNIFVLERFDDNSNS</sequence>